<gene>
    <name evidence="3" type="ORF">BSL78_22744</name>
</gene>
<feature type="transmembrane region" description="Helical" evidence="2">
    <location>
        <begin position="356"/>
        <end position="379"/>
    </location>
</feature>
<name>A0A2G8JX85_STIJA</name>
<sequence>MDACTYLHYVTFIYAVFFCTQSICCEAPVRLFLYQSPNVYQVDVKEFVVVGRNDVLIGCTTTVQDDDSTDTRITLRNGERELESQNSSQLILNGKPFATSNLSCEIIFNNVPFEKVVINDFIIHHIKPNESIHCFPDISDKSYIVHEIVPILCTAGDNIAFTMAPSGSFTIGADQRHGFMGSRVLSNYIRVNTSGQQGINCKRRNSTESCTIQVYELENSLTVSISPTTLSNSSHDNSEYTCQTNVPTEYISWYVQFDDNDKIVPVAPGSFFNGSYVITQYTNSSLLVFPNVVQGLKFVSCSTHRAGHLATATAKNISSVVMEENDHVTLSAVTEVNFPSNNGASSRKGSTSLTPFITIIVILVIICIILAITTGFLIYQRVYPDRQNTAASKSDEPDHQDTAANERDVEMTTTQSSKANDDPYYYATSVQSDENRIDVDKDEKGPADSSYMEVSNGAEHLSSDMLEYGAVVVDNDAYQET</sequence>
<organism evidence="3 4">
    <name type="scientific">Stichopus japonicus</name>
    <name type="common">Sea cucumber</name>
    <dbReference type="NCBI Taxonomy" id="307972"/>
    <lineage>
        <taxon>Eukaryota</taxon>
        <taxon>Metazoa</taxon>
        <taxon>Echinodermata</taxon>
        <taxon>Eleutherozoa</taxon>
        <taxon>Echinozoa</taxon>
        <taxon>Holothuroidea</taxon>
        <taxon>Aspidochirotacea</taxon>
        <taxon>Aspidochirotida</taxon>
        <taxon>Stichopodidae</taxon>
        <taxon>Apostichopus</taxon>
    </lineage>
</organism>
<keyword evidence="4" id="KW-1185">Reference proteome</keyword>
<evidence type="ECO:0000256" key="2">
    <source>
        <dbReference type="SAM" id="Phobius"/>
    </source>
</evidence>
<comment type="caution">
    <text evidence="3">The sequence shown here is derived from an EMBL/GenBank/DDBJ whole genome shotgun (WGS) entry which is preliminary data.</text>
</comment>
<feature type="compositionally biased region" description="Basic and acidic residues" evidence="1">
    <location>
        <begin position="393"/>
        <end position="410"/>
    </location>
</feature>
<keyword evidence="2" id="KW-0472">Membrane</keyword>
<accession>A0A2G8JX85</accession>
<dbReference type="Proteomes" id="UP000230750">
    <property type="component" value="Unassembled WGS sequence"/>
</dbReference>
<keyword evidence="2" id="KW-1133">Transmembrane helix</keyword>
<dbReference type="EMBL" id="MRZV01001127">
    <property type="protein sequence ID" value="PIK40391.1"/>
    <property type="molecule type" value="Genomic_DNA"/>
</dbReference>
<proteinExistence type="predicted"/>
<evidence type="ECO:0000313" key="3">
    <source>
        <dbReference type="EMBL" id="PIK40391.1"/>
    </source>
</evidence>
<keyword evidence="2" id="KW-0812">Transmembrane</keyword>
<evidence type="ECO:0000256" key="1">
    <source>
        <dbReference type="SAM" id="MobiDB-lite"/>
    </source>
</evidence>
<evidence type="ECO:0000313" key="4">
    <source>
        <dbReference type="Proteomes" id="UP000230750"/>
    </source>
</evidence>
<dbReference type="AlphaFoldDB" id="A0A2G8JX85"/>
<reference evidence="3 4" key="1">
    <citation type="journal article" date="2017" name="PLoS Biol.">
        <title>The sea cucumber genome provides insights into morphological evolution and visceral regeneration.</title>
        <authorList>
            <person name="Zhang X."/>
            <person name="Sun L."/>
            <person name="Yuan J."/>
            <person name="Sun Y."/>
            <person name="Gao Y."/>
            <person name="Zhang L."/>
            <person name="Li S."/>
            <person name="Dai H."/>
            <person name="Hamel J.F."/>
            <person name="Liu C."/>
            <person name="Yu Y."/>
            <person name="Liu S."/>
            <person name="Lin W."/>
            <person name="Guo K."/>
            <person name="Jin S."/>
            <person name="Xu P."/>
            <person name="Storey K.B."/>
            <person name="Huan P."/>
            <person name="Zhang T."/>
            <person name="Zhou Y."/>
            <person name="Zhang J."/>
            <person name="Lin C."/>
            <person name="Li X."/>
            <person name="Xing L."/>
            <person name="Huo D."/>
            <person name="Sun M."/>
            <person name="Wang L."/>
            <person name="Mercier A."/>
            <person name="Li F."/>
            <person name="Yang H."/>
            <person name="Xiang J."/>
        </authorList>
    </citation>
    <scope>NUCLEOTIDE SEQUENCE [LARGE SCALE GENOMIC DNA]</scope>
    <source>
        <strain evidence="3">Shaxun</strain>
        <tissue evidence="3">Muscle</tissue>
    </source>
</reference>
<feature type="region of interest" description="Disordered" evidence="1">
    <location>
        <begin position="388"/>
        <end position="452"/>
    </location>
</feature>
<dbReference type="OrthoDB" id="10678819at2759"/>
<protein>
    <submittedName>
        <fullName evidence="3">Uncharacterized protein</fullName>
    </submittedName>
</protein>
<feature type="compositionally biased region" description="Basic and acidic residues" evidence="1">
    <location>
        <begin position="433"/>
        <end position="446"/>
    </location>
</feature>